<dbReference type="PANTHER" id="PTHR47381">
    <property type="entry name" value="ALPHA/BETA-HYDROLASES SUPERFAMILY PROTEIN"/>
    <property type="match status" value="1"/>
</dbReference>
<evidence type="ECO:0000313" key="5">
    <source>
        <dbReference type="EMBL" id="QDS94225.1"/>
    </source>
</evidence>
<accession>A0A517MH68</accession>
<protein>
    <recommendedName>
        <fullName evidence="4">4-O-methyl-glucuronoyl methylesterase-like domain-containing protein</fullName>
    </recommendedName>
</protein>
<dbReference type="OrthoDB" id="9809261at2"/>
<evidence type="ECO:0000256" key="3">
    <source>
        <dbReference type="ARBA" id="ARBA00022801"/>
    </source>
</evidence>
<name>A0A517MH68_9BACT</name>
<dbReference type="EMBL" id="CP036262">
    <property type="protein sequence ID" value="QDS94225.1"/>
    <property type="molecule type" value="Genomic_DNA"/>
</dbReference>
<evidence type="ECO:0000313" key="6">
    <source>
        <dbReference type="Proteomes" id="UP000320672"/>
    </source>
</evidence>
<feature type="domain" description="4-O-methyl-glucuronoyl methylesterase-like" evidence="4">
    <location>
        <begin position="115"/>
        <end position="338"/>
    </location>
</feature>
<sequence>MSARIIFIVLVVSWISQRAMLVPLRAEEPNWEPRPFDKLPIVETLPDLLNFEDGKPVVTKQDWLRRRKELQAILEYYAYGHSPPRPATIHSETTRISTLPDSTISEELITLSVAEHKAVRFRIAVYRPDTDKPLPVIVREEHALGHTEEVPLVVGREFMFVEFAREDLAPDEANVVGPAQAAYPEYDWATLAVWAWGAMRVVDYLESRDDVDLTRIGIVGHSRGGKMSLLAGALDQRFSLVAANGSGAGGAGSFRIQGKRVETLELITRPDRFGYWFHPRLRQFAGHESRLPFDQHFLKALVAPRALICTDAIDDQWANPEGNRITSKAAQPAFELLGAKDHNSLRFRPGNHDLLAEDWNSILDFAQWHWYGNRPSDIKPYFDYR</sequence>
<evidence type="ECO:0000256" key="1">
    <source>
        <dbReference type="ARBA" id="ARBA00022487"/>
    </source>
</evidence>
<evidence type="ECO:0000259" key="4">
    <source>
        <dbReference type="Pfam" id="PF22244"/>
    </source>
</evidence>
<dbReference type="Gene3D" id="3.40.50.1820">
    <property type="entry name" value="alpha/beta hydrolase"/>
    <property type="match status" value="1"/>
</dbReference>
<dbReference type="InterPro" id="IPR029058">
    <property type="entry name" value="AB_hydrolase_fold"/>
</dbReference>
<organism evidence="5 6">
    <name type="scientific">Roseimaritima multifibrata</name>
    <dbReference type="NCBI Taxonomy" id="1930274"/>
    <lineage>
        <taxon>Bacteria</taxon>
        <taxon>Pseudomonadati</taxon>
        <taxon>Planctomycetota</taxon>
        <taxon>Planctomycetia</taxon>
        <taxon>Pirellulales</taxon>
        <taxon>Pirellulaceae</taxon>
        <taxon>Roseimaritima</taxon>
    </lineage>
</organism>
<dbReference type="KEGG" id="rml:FF011L_30040"/>
<dbReference type="InterPro" id="IPR054579">
    <property type="entry name" value="GCE-like_dom"/>
</dbReference>
<dbReference type="Pfam" id="PF22244">
    <property type="entry name" value="GCE_fung"/>
    <property type="match status" value="1"/>
</dbReference>
<keyword evidence="2" id="KW-0732">Signal</keyword>
<dbReference type="SUPFAM" id="SSF53474">
    <property type="entry name" value="alpha/beta-Hydrolases"/>
    <property type="match status" value="1"/>
</dbReference>
<keyword evidence="1" id="KW-0719">Serine esterase</keyword>
<reference evidence="5 6" key="1">
    <citation type="submission" date="2019-02" db="EMBL/GenBank/DDBJ databases">
        <title>Deep-cultivation of Planctomycetes and their phenomic and genomic characterization uncovers novel biology.</title>
        <authorList>
            <person name="Wiegand S."/>
            <person name="Jogler M."/>
            <person name="Boedeker C."/>
            <person name="Pinto D."/>
            <person name="Vollmers J."/>
            <person name="Rivas-Marin E."/>
            <person name="Kohn T."/>
            <person name="Peeters S.H."/>
            <person name="Heuer A."/>
            <person name="Rast P."/>
            <person name="Oberbeckmann S."/>
            <person name="Bunk B."/>
            <person name="Jeske O."/>
            <person name="Meyerdierks A."/>
            <person name="Storesund J.E."/>
            <person name="Kallscheuer N."/>
            <person name="Luecker S."/>
            <person name="Lage O.M."/>
            <person name="Pohl T."/>
            <person name="Merkel B.J."/>
            <person name="Hornburger P."/>
            <person name="Mueller R.-W."/>
            <person name="Bruemmer F."/>
            <person name="Labrenz M."/>
            <person name="Spormann A.M."/>
            <person name="Op den Camp H."/>
            <person name="Overmann J."/>
            <person name="Amann R."/>
            <person name="Jetten M.S.M."/>
            <person name="Mascher T."/>
            <person name="Medema M.H."/>
            <person name="Devos D.P."/>
            <person name="Kaster A.-K."/>
            <person name="Ovreas L."/>
            <person name="Rohde M."/>
            <person name="Galperin M.Y."/>
            <person name="Jogler C."/>
        </authorList>
    </citation>
    <scope>NUCLEOTIDE SEQUENCE [LARGE SCALE GENOMIC DNA]</scope>
    <source>
        <strain evidence="5 6">FF011L</strain>
    </source>
</reference>
<gene>
    <name evidence="5" type="ORF">FF011L_30040</name>
</gene>
<dbReference type="GO" id="GO:0052689">
    <property type="term" value="F:carboxylic ester hydrolase activity"/>
    <property type="evidence" value="ECO:0007669"/>
    <property type="project" value="UniProtKB-KW"/>
</dbReference>
<evidence type="ECO:0000256" key="2">
    <source>
        <dbReference type="ARBA" id="ARBA00022729"/>
    </source>
</evidence>
<proteinExistence type="predicted"/>
<dbReference type="Proteomes" id="UP000320672">
    <property type="component" value="Chromosome"/>
</dbReference>
<dbReference type="PANTHER" id="PTHR47381:SF3">
    <property type="entry name" value="ALPHA_BETA-HYDROLASES SUPERFAMILY PROTEIN"/>
    <property type="match status" value="1"/>
</dbReference>
<keyword evidence="3" id="KW-0378">Hydrolase</keyword>
<dbReference type="AlphaFoldDB" id="A0A517MH68"/>
<dbReference type="RefSeq" id="WP_145352238.1">
    <property type="nucleotide sequence ID" value="NZ_CP036262.1"/>
</dbReference>
<keyword evidence="6" id="KW-1185">Reference proteome</keyword>